<name>A0AAD8STV0_LOLMU</name>
<dbReference type="Pfam" id="PF03478">
    <property type="entry name" value="Beta-prop_KIB1-4"/>
    <property type="match status" value="1"/>
</dbReference>
<evidence type="ECO:0000256" key="2">
    <source>
        <dbReference type="SAM" id="MobiDB-lite"/>
    </source>
</evidence>
<evidence type="ECO:0000313" key="4">
    <source>
        <dbReference type="EMBL" id="KAK1663378.1"/>
    </source>
</evidence>
<evidence type="ECO:0000259" key="3">
    <source>
        <dbReference type="Pfam" id="PF03478"/>
    </source>
</evidence>
<feature type="compositionally biased region" description="Polar residues" evidence="2">
    <location>
        <begin position="475"/>
        <end position="489"/>
    </location>
</feature>
<dbReference type="Proteomes" id="UP001231189">
    <property type="component" value="Unassembled WGS sequence"/>
</dbReference>
<feature type="region of interest" description="Disordered" evidence="2">
    <location>
        <begin position="873"/>
        <end position="924"/>
    </location>
</feature>
<feature type="domain" description="KIB1-4 beta-propeller" evidence="3">
    <location>
        <begin position="100"/>
        <end position="392"/>
    </location>
</feature>
<reference evidence="4" key="1">
    <citation type="submission" date="2023-07" db="EMBL/GenBank/DDBJ databases">
        <title>A chromosome-level genome assembly of Lolium multiflorum.</title>
        <authorList>
            <person name="Chen Y."/>
            <person name="Copetti D."/>
            <person name="Kolliker R."/>
            <person name="Studer B."/>
        </authorList>
    </citation>
    <scope>NUCLEOTIDE SEQUENCE</scope>
    <source>
        <strain evidence="4">02402/16</strain>
        <tissue evidence="4">Leaf</tissue>
    </source>
</reference>
<dbReference type="PANTHER" id="PTHR44259:SF57">
    <property type="entry name" value="DUF1618 DOMAIN-CONTAINING PROTEIN"/>
    <property type="match status" value="1"/>
</dbReference>
<gene>
    <name evidence="4" type="ORF">QYE76_051537</name>
</gene>
<protein>
    <recommendedName>
        <fullName evidence="3">KIB1-4 beta-propeller domain-containing protein</fullName>
    </recommendedName>
</protein>
<evidence type="ECO:0000256" key="1">
    <source>
        <dbReference type="SAM" id="Coils"/>
    </source>
</evidence>
<keyword evidence="1" id="KW-0175">Coiled coil</keyword>
<accession>A0AAD8STV0</accession>
<sequence length="924" mass="103667">MEYSRLCRCGGDGHLEALTGDNIDLIAAHLDVTYTVRLAACSRELYDQISNDEGKMHHWDEPCLLMPPPAYWFDEPWFVATASRLHVTVYDLVPLDHPRRSVTLPFMHDRKWLGANGDWIAAADHRGCQWCLVNVYTERHIPLPSPPDPKIGHGVTYQPATKDWLYYLCWSRAINLLKIVICQVPTKGGRYADYKLIALFDKRIFYLEGGGDWRMLKNPTPEQIVPAFCDAIELGGQVFAVDEIRGWTYCWDTPNENPMSMFVIPPPVVDDQQYAWFLAPSADGKRLMIILTVNNIGIANAEVPHDIPYAANGLQLRQYPPVATYVFEQDPISLFVAARAGDFHWRQVNSLGDHSLFLGLNYPIIANLKKRESKAPDGTLVPFMRKNCVYTAYRKYLHNQYPKILRCNLQPDEEAASEAEVPEAPRSFKRKRAAPSSPAAKRARDVASIAATRKVEAEKKRLRLIDTSNRAQPNIQQFFIPTGKSSGSQAPRIAKKRVKPSPASVPVTPEVEIPPKASSTAKPDPKDVINLDDLPEDPTAESGKGDSGKGASSTAPPPEQPTVTSTEAPADKVEKKLTLSGATGTPQTHPHFFPILQKVPLSQRHVEISAMMEQVWGPANTEEQELTDLESGIKVFFAKHKNVRQNTRKLHEDLRTHVLEQKQEIELLQTRDTESQKAIALLETRLKNYEAPEEIANRPSIDALSAKVEVLEAENESLKNFMKESSDEENKKRKELLEKHAHEVSDLAEKLKKSHQRIHTLASKNKSYEAEAEALDKMIFPSLGFEWTKDAILKRTEAYEEVQNSIDNLFEACRGVAKSLSLKRAGTAVMDTMTKLIKQGANMRNLLAETQGYDRVFVGRDNHSFWYNKHDLPEGFSDAEDEDEEDCPEEESSGSSAEQDEEGSGDDSGDGSAYIASDEDQSSE</sequence>
<evidence type="ECO:0000313" key="5">
    <source>
        <dbReference type="Proteomes" id="UP001231189"/>
    </source>
</evidence>
<organism evidence="4 5">
    <name type="scientific">Lolium multiflorum</name>
    <name type="common">Italian ryegrass</name>
    <name type="synonym">Lolium perenne subsp. multiflorum</name>
    <dbReference type="NCBI Taxonomy" id="4521"/>
    <lineage>
        <taxon>Eukaryota</taxon>
        <taxon>Viridiplantae</taxon>
        <taxon>Streptophyta</taxon>
        <taxon>Embryophyta</taxon>
        <taxon>Tracheophyta</taxon>
        <taxon>Spermatophyta</taxon>
        <taxon>Magnoliopsida</taxon>
        <taxon>Liliopsida</taxon>
        <taxon>Poales</taxon>
        <taxon>Poaceae</taxon>
        <taxon>BOP clade</taxon>
        <taxon>Pooideae</taxon>
        <taxon>Poodae</taxon>
        <taxon>Poeae</taxon>
        <taxon>Poeae Chloroplast Group 2 (Poeae type)</taxon>
        <taxon>Loliodinae</taxon>
        <taxon>Loliinae</taxon>
        <taxon>Lolium</taxon>
    </lineage>
</organism>
<feature type="compositionally biased region" description="Acidic residues" evidence="2">
    <location>
        <begin position="877"/>
        <end position="909"/>
    </location>
</feature>
<comment type="caution">
    <text evidence="4">The sequence shown here is derived from an EMBL/GenBank/DDBJ whole genome shotgun (WGS) entry which is preliminary data.</text>
</comment>
<feature type="region of interest" description="Disordered" evidence="2">
    <location>
        <begin position="416"/>
        <end position="445"/>
    </location>
</feature>
<keyword evidence="5" id="KW-1185">Reference proteome</keyword>
<dbReference type="AlphaFoldDB" id="A0AAD8STV0"/>
<proteinExistence type="predicted"/>
<feature type="coiled-coil region" evidence="1">
    <location>
        <begin position="701"/>
        <end position="731"/>
    </location>
</feature>
<dbReference type="PANTHER" id="PTHR44259">
    <property type="entry name" value="OS07G0183000 PROTEIN-RELATED"/>
    <property type="match status" value="1"/>
</dbReference>
<dbReference type="EMBL" id="JAUUTY010000003">
    <property type="protein sequence ID" value="KAK1663378.1"/>
    <property type="molecule type" value="Genomic_DNA"/>
</dbReference>
<dbReference type="InterPro" id="IPR005174">
    <property type="entry name" value="KIB1-4_b-propeller"/>
</dbReference>
<dbReference type="InterPro" id="IPR050942">
    <property type="entry name" value="F-box_BR-signaling"/>
</dbReference>
<feature type="region of interest" description="Disordered" evidence="2">
    <location>
        <begin position="475"/>
        <end position="571"/>
    </location>
</feature>